<feature type="non-terminal residue" evidence="1">
    <location>
        <position position="1"/>
    </location>
</feature>
<organism evidence="1 2">
    <name type="scientific">Glycine soja</name>
    <name type="common">Wild soybean</name>
    <dbReference type="NCBI Taxonomy" id="3848"/>
    <lineage>
        <taxon>Eukaryota</taxon>
        <taxon>Viridiplantae</taxon>
        <taxon>Streptophyta</taxon>
        <taxon>Embryophyta</taxon>
        <taxon>Tracheophyta</taxon>
        <taxon>Spermatophyta</taxon>
        <taxon>Magnoliopsida</taxon>
        <taxon>eudicotyledons</taxon>
        <taxon>Gunneridae</taxon>
        <taxon>Pentapetalae</taxon>
        <taxon>rosids</taxon>
        <taxon>fabids</taxon>
        <taxon>Fabales</taxon>
        <taxon>Fabaceae</taxon>
        <taxon>Papilionoideae</taxon>
        <taxon>50 kb inversion clade</taxon>
        <taxon>NPAAA clade</taxon>
        <taxon>indigoferoid/millettioid clade</taxon>
        <taxon>Phaseoleae</taxon>
        <taxon>Glycine</taxon>
        <taxon>Glycine subgen. Soja</taxon>
    </lineage>
</organism>
<dbReference type="Proteomes" id="UP000289340">
    <property type="component" value="Chromosome 4"/>
</dbReference>
<dbReference type="EMBL" id="QZWG01000004">
    <property type="protein sequence ID" value="RZC16961.1"/>
    <property type="molecule type" value="Genomic_DNA"/>
</dbReference>
<dbReference type="InterPro" id="IPR036714">
    <property type="entry name" value="SDH_sf"/>
</dbReference>
<dbReference type="PANTHER" id="PTHR12469:SF2">
    <property type="entry name" value="SUCCINATE DEHYDROGENASE ASSEMBLY FACTOR 2, MITOCHONDRIAL"/>
    <property type="match status" value="1"/>
</dbReference>
<comment type="caution">
    <text evidence="1">The sequence shown here is derived from an EMBL/GenBank/DDBJ whole genome shotgun (WGS) entry which is preliminary data.</text>
</comment>
<dbReference type="GO" id="GO:0006099">
    <property type="term" value="P:tricarboxylic acid cycle"/>
    <property type="evidence" value="ECO:0007669"/>
    <property type="project" value="TreeGrafter"/>
</dbReference>
<reference evidence="1 2" key="1">
    <citation type="submission" date="2018-09" db="EMBL/GenBank/DDBJ databases">
        <title>A high-quality reference genome of wild soybean provides a powerful tool to mine soybean genomes.</title>
        <authorList>
            <person name="Xie M."/>
            <person name="Chung C.Y.L."/>
            <person name="Li M.-W."/>
            <person name="Wong F.-L."/>
            <person name="Chan T.-F."/>
            <person name="Lam H.-M."/>
        </authorList>
    </citation>
    <scope>NUCLEOTIDE SEQUENCE [LARGE SCALE GENOMIC DNA]</scope>
    <source>
        <strain evidence="2">cv. W05</strain>
        <tissue evidence="1">Hypocotyl of etiolated seedlings</tissue>
    </source>
</reference>
<protein>
    <submittedName>
        <fullName evidence="1">Succinate dehydrogenase assembly factor 2, mitochondrial</fullName>
    </submittedName>
</protein>
<proteinExistence type="predicted"/>
<accession>A0A445L1H8</accession>
<name>A0A445L1H8_GLYSO</name>
<dbReference type="GO" id="GO:0006121">
    <property type="term" value="P:mitochondrial electron transport, succinate to ubiquinone"/>
    <property type="evidence" value="ECO:0007669"/>
    <property type="project" value="TreeGrafter"/>
</dbReference>
<sequence length="83" mass="9715">TIAASTNPLHTLRFTPFLSHTQNQIPEIDLSNKESKRSLFNQLLYRSNQQGFLELNLVLGKWVEALVHVLDMVIYSYYHELLR</sequence>
<dbReference type="AlphaFoldDB" id="A0A445L1H8"/>
<dbReference type="GO" id="GO:0005739">
    <property type="term" value="C:mitochondrion"/>
    <property type="evidence" value="ECO:0007669"/>
    <property type="project" value="TreeGrafter"/>
</dbReference>
<dbReference type="GO" id="GO:0034553">
    <property type="term" value="P:mitochondrial respiratory chain complex II assembly"/>
    <property type="evidence" value="ECO:0007669"/>
    <property type="project" value="TreeGrafter"/>
</dbReference>
<dbReference type="Gene3D" id="1.10.150.250">
    <property type="entry name" value="Flavinator of succinate dehydrogenase"/>
    <property type="match status" value="1"/>
</dbReference>
<keyword evidence="2" id="KW-1185">Reference proteome</keyword>
<gene>
    <name evidence="1" type="ORF">D0Y65_010012</name>
</gene>
<dbReference type="PANTHER" id="PTHR12469">
    <property type="entry name" value="PROTEIN EMI5 HOMOLOG, MITOCHONDRIAL"/>
    <property type="match status" value="1"/>
</dbReference>
<evidence type="ECO:0000313" key="1">
    <source>
        <dbReference type="EMBL" id="RZC16961.1"/>
    </source>
</evidence>
<evidence type="ECO:0000313" key="2">
    <source>
        <dbReference type="Proteomes" id="UP000289340"/>
    </source>
</evidence>